<keyword evidence="4" id="KW-0032">Aminotransferase</keyword>
<dbReference type="GO" id="GO:0030170">
    <property type="term" value="F:pyridoxal phosphate binding"/>
    <property type="evidence" value="ECO:0007669"/>
    <property type="project" value="InterPro"/>
</dbReference>
<dbReference type="EMBL" id="QFRA01000001">
    <property type="protein sequence ID" value="PZR06855.1"/>
    <property type="molecule type" value="Genomic_DNA"/>
</dbReference>
<evidence type="ECO:0000313" key="5">
    <source>
        <dbReference type="Proteomes" id="UP000249432"/>
    </source>
</evidence>
<gene>
    <name evidence="4" type="ORF">DI525_00870</name>
</gene>
<evidence type="ECO:0000256" key="2">
    <source>
        <dbReference type="ARBA" id="ARBA00022898"/>
    </source>
</evidence>
<dbReference type="Gene3D" id="3.40.640.10">
    <property type="entry name" value="Type I PLP-dependent aspartate aminotransferase-like (Major domain)"/>
    <property type="match status" value="1"/>
</dbReference>
<keyword evidence="2 3" id="KW-0663">Pyridoxal phosphate</keyword>
<dbReference type="NCBIfam" id="NF004718">
    <property type="entry name" value="PRK06062.1"/>
    <property type="match status" value="1"/>
</dbReference>
<evidence type="ECO:0000256" key="1">
    <source>
        <dbReference type="ARBA" id="ARBA00008954"/>
    </source>
</evidence>
<dbReference type="Proteomes" id="UP000249432">
    <property type="component" value="Unassembled WGS sequence"/>
</dbReference>
<dbReference type="PANTHER" id="PTHR43094:SF1">
    <property type="entry name" value="AMINOTRANSFERASE CLASS-III"/>
    <property type="match status" value="1"/>
</dbReference>
<proteinExistence type="inferred from homology"/>
<dbReference type="RefSeq" id="WP_303733918.1">
    <property type="nucleotide sequence ID" value="NZ_CAKZHK010000006.1"/>
</dbReference>
<dbReference type="CDD" id="cd00610">
    <property type="entry name" value="OAT_like"/>
    <property type="match status" value="1"/>
</dbReference>
<dbReference type="GO" id="GO:0005829">
    <property type="term" value="C:cytosol"/>
    <property type="evidence" value="ECO:0007669"/>
    <property type="project" value="TreeGrafter"/>
</dbReference>
<dbReference type="InterPro" id="IPR049704">
    <property type="entry name" value="Aminotrans_3_PPA_site"/>
</dbReference>
<dbReference type="PANTHER" id="PTHR43094">
    <property type="entry name" value="AMINOTRANSFERASE"/>
    <property type="match status" value="1"/>
</dbReference>
<dbReference type="AlphaFoldDB" id="A0A2W5T5X1"/>
<dbReference type="PROSITE" id="PS00600">
    <property type="entry name" value="AA_TRANSFER_CLASS_3"/>
    <property type="match status" value="1"/>
</dbReference>
<comment type="caution">
    <text evidence="4">The sequence shown here is derived from an EMBL/GenBank/DDBJ whole genome shotgun (WGS) entry which is preliminary data.</text>
</comment>
<dbReference type="GO" id="GO:0008483">
    <property type="term" value="F:transaminase activity"/>
    <property type="evidence" value="ECO:0007669"/>
    <property type="project" value="UniProtKB-KW"/>
</dbReference>
<comment type="similarity">
    <text evidence="1 3">Belongs to the class-III pyridoxal-phosphate-dependent aminotransferase family.</text>
</comment>
<accession>A0A2W5T5X1</accession>
<protein>
    <submittedName>
        <fullName evidence="4">Aspartate aminotransferase family protein</fullName>
    </submittedName>
</protein>
<reference evidence="4 5" key="1">
    <citation type="submission" date="2017-08" db="EMBL/GenBank/DDBJ databases">
        <title>Infants hospitalized years apart are colonized by the same room-sourced microbial strains.</title>
        <authorList>
            <person name="Brooks B."/>
            <person name="Olm M.R."/>
            <person name="Firek B.A."/>
            <person name="Baker R."/>
            <person name="Thomas B.C."/>
            <person name="Morowitz M.J."/>
            <person name="Banfield J.F."/>
        </authorList>
    </citation>
    <scope>NUCLEOTIDE SEQUENCE [LARGE SCALE GENOMIC DNA]</scope>
    <source>
        <strain evidence="4">S2_003_000_R1_3</strain>
    </source>
</reference>
<organism evidence="4 5">
    <name type="scientific">Corynebacterium kroppenstedtii</name>
    <dbReference type="NCBI Taxonomy" id="161879"/>
    <lineage>
        <taxon>Bacteria</taxon>
        <taxon>Bacillati</taxon>
        <taxon>Actinomycetota</taxon>
        <taxon>Actinomycetes</taxon>
        <taxon>Mycobacteriales</taxon>
        <taxon>Corynebacteriaceae</taxon>
        <taxon>Corynebacterium</taxon>
    </lineage>
</organism>
<dbReference type="InterPro" id="IPR005814">
    <property type="entry name" value="Aminotrans_3"/>
</dbReference>
<keyword evidence="4" id="KW-0808">Transferase</keyword>
<dbReference type="Pfam" id="PF00202">
    <property type="entry name" value="Aminotran_3"/>
    <property type="match status" value="1"/>
</dbReference>
<evidence type="ECO:0000256" key="3">
    <source>
        <dbReference type="RuleBase" id="RU003560"/>
    </source>
</evidence>
<dbReference type="Gene3D" id="3.90.1150.10">
    <property type="entry name" value="Aspartate Aminotransferase, domain 1"/>
    <property type="match status" value="1"/>
</dbReference>
<dbReference type="InterPro" id="IPR015424">
    <property type="entry name" value="PyrdxlP-dep_Trfase"/>
</dbReference>
<name>A0A2W5T5X1_9CORY</name>
<dbReference type="InterPro" id="IPR015422">
    <property type="entry name" value="PyrdxlP-dep_Trfase_small"/>
</dbReference>
<dbReference type="SUPFAM" id="SSF53383">
    <property type="entry name" value="PLP-dependent transferases"/>
    <property type="match status" value="1"/>
</dbReference>
<evidence type="ECO:0000313" key="4">
    <source>
        <dbReference type="EMBL" id="PZR06855.1"/>
    </source>
</evidence>
<sequence length="449" mass="49487">MPVPQSDVGRRAYNDDRAHVFHSWSAQAELDPIVMESAHGSYIVDADKKEYIDFSSQLVYTNIGHQHPKVVQAIKEQADQLCTIAPAYTNDKRSEAARLITSHLPDHLNKVLFTNGGADAVEHAIRLARLHTGRYKVLSRFRGYHGATQIAMNISGDNRRWRNDYGTSGAVHFFGPFLYRSQFHATTEEEECQRALEYLDNLIAFEGPELFAAFIMESIPGTAGIMPPPAGYWQGVREICDKYGIVMICDEVMAGFGRTGNWFAFEEFGAKPDLVTFAKGVNSGYVPLGGIAISDEIAADFDHTPYPGGLTYSGHVLATSAAVATINAMDEEGMVDNARRLGEDVFGPALRDLAAKHHSIGDIRGLGCFWAVELVKDQETREPLGAYGTTAPEVKELVAECRENGLIVFQNMNRIHICPALNIPDDVARQGLEILDKALTTLDQKVAIQ</sequence>
<dbReference type="InterPro" id="IPR015421">
    <property type="entry name" value="PyrdxlP-dep_Trfase_major"/>
</dbReference>